<comment type="caution">
    <text evidence="6">The sequence shown here is derived from an EMBL/GenBank/DDBJ whole genome shotgun (WGS) entry which is preliminary data.</text>
</comment>
<dbReference type="AlphaFoldDB" id="A0AAW0MVW5"/>
<protein>
    <recommendedName>
        <fullName evidence="5">WxxW domain-containing protein</fullName>
    </recommendedName>
</protein>
<comment type="subcellular location">
    <subcellularLocation>
        <location evidence="1">Secreted</location>
    </subcellularLocation>
</comment>
<sequence>MCNEPLAIQAKDSEGTLYENMLSKPVVNAYNTKDGFICLNQDQPGEAECPDFQVRFKCPLDHCATPNCAALMWRRAATEKALARLLTSLERGTSSSNWCVRVEQTSGFWCVRVEQTSGFWSVCEGGADLRVLVCEGGADLRVLVCESGADLRALVCEGGADLRALVCEGGADLRDLRDLGPLTFALTEGDAERPDPNQSRQSQCCGQLKPKVLGFKLWVLIHVLTRYGSVLESFSHRISHMKRECFTEWFDRDDPSGSGDWEKFSDLFRDHPTQICSKPIGVDAQTMEGLSLGSTRNKLNRSDINISIKHTDKYDLTGLVCLGSEQEAGVECADYKIRFLCPADFCMKPDTVCDLGYVLRLDGAGAGSVRHSRKKSGSRKSH</sequence>
<dbReference type="PANTHER" id="PTHR15031:SF4">
    <property type="entry name" value="CARTILAGE INTERMEDIATE LAYER PROTEIN 1"/>
    <property type="match status" value="1"/>
</dbReference>
<gene>
    <name evidence="6" type="ORF">WMY93_028910</name>
</gene>
<dbReference type="Proteomes" id="UP001460270">
    <property type="component" value="Unassembled WGS sequence"/>
</dbReference>
<feature type="domain" description="WxxW" evidence="5">
    <location>
        <begin position="247"/>
        <end position="341"/>
    </location>
</feature>
<keyword evidence="3" id="KW-0732">Signal</keyword>
<dbReference type="InterPro" id="IPR025155">
    <property type="entry name" value="WxxW_domain"/>
</dbReference>
<reference evidence="7" key="1">
    <citation type="submission" date="2024-04" db="EMBL/GenBank/DDBJ databases">
        <title>Salinicola lusitanus LLJ914,a marine bacterium isolated from the Okinawa Trough.</title>
        <authorList>
            <person name="Li J."/>
        </authorList>
    </citation>
    <scope>NUCLEOTIDE SEQUENCE [LARGE SCALE GENOMIC DNA]</scope>
</reference>
<evidence type="ECO:0000256" key="4">
    <source>
        <dbReference type="ARBA" id="ARBA00023180"/>
    </source>
</evidence>
<organism evidence="6 7">
    <name type="scientific">Mugilogobius chulae</name>
    <name type="common">yellowstripe goby</name>
    <dbReference type="NCBI Taxonomy" id="88201"/>
    <lineage>
        <taxon>Eukaryota</taxon>
        <taxon>Metazoa</taxon>
        <taxon>Chordata</taxon>
        <taxon>Craniata</taxon>
        <taxon>Vertebrata</taxon>
        <taxon>Euteleostomi</taxon>
        <taxon>Actinopterygii</taxon>
        <taxon>Neopterygii</taxon>
        <taxon>Teleostei</taxon>
        <taxon>Neoteleostei</taxon>
        <taxon>Acanthomorphata</taxon>
        <taxon>Gobiaria</taxon>
        <taxon>Gobiiformes</taxon>
        <taxon>Gobioidei</taxon>
        <taxon>Gobiidae</taxon>
        <taxon>Gobionellinae</taxon>
        <taxon>Mugilogobius</taxon>
    </lineage>
</organism>
<name>A0AAW0MVW5_9GOBI</name>
<keyword evidence="4" id="KW-0325">Glycoprotein</keyword>
<evidence type="ECO:0000256" key="1">
    <source>
        <dbReference type="ARBA" id="ARBA00004613"/>
    </source>
</evidence>
<evidence type="ECO:0000256" key="2">
    <source>
        <dbReference type="ARBA" id="ARBA00022525"/>
    </source>
</evidence>
<feature type="domain" description="WxxW" evidence="5">
    <location>
        <begin position="93"/>
        <end position="124"/>
    </location>
</feature>
<keyword evidence="2" id="KW-0964">Secreted</keyword>
<dbReference type="GO" id="GO:0005576">
    <property type="term" value="C:extracellular region"/>
    <property type="evidence" value="ECO:0007669"/>
    <property type="project" value="UniProtKB-SubCell"/>
</dbReference>
<evidence type="ECO:0000313" key="7">
    <source>
        <dbReference type="Proteomes" id="UP001460270"/>
    </source>
</evidence>
<dbReference type="InterPro" id="IPR039675">
    <property type="entry name" value="CILP1/CILP2"/>
</dbReference>
<dbReference type="Pfam" id="PF13330">
    <property type="entry name" value="Mucin2_WxxW"/>
    <property type="match status" value="3"/>
</dbReference>
<dbReference type="EMBL" id="JBBPFD010000021">
    <property type="protein sequence ID" value="KAK7882736.1"/>
    <property type="molecule type" value="Genomic_DNA"/>
</dbReference>
<evidence type="ECO:0000256" key="3">
    <source>
        <dbReference type="ARBA" id="ARBA00022729"/>
    </source>
</evidence>
<accession>A0AAW0MVW5</accession>
<keyword evidence="7" id="KW-1185">Reference proteome</keyword>
<dbReference type="PANTHER" id="PTHR15031">
    <property type="entry name" value="CARTILAGE INTERMEDIATE LAYER PROTEIN CLIP"/>
    <property type="match status" value="1"/>
</dbReference>
<feature type="domain" description="WxxW" evidence="5">
    <location>
        <begin position="1"/>
        <end position="58"/>
    </location>
</feature>
<proteinExistence type="predicted"/>
<evidence type="ECO:0000259" key="5">
    <source>
        <dbReference type="Pfam" id="PF13330"/>
    </source>
</evidence>
<evidence type="ECO:0000313" key="6">
    <source>
        <dbReference type="EMBL" id="KAK7882736.1"/>
    </source>
</evidence>